<name>A0A1J5QU77_9ZZZZ</name>
<dbReference type="AlphaFoldDB" id="A0A1J5QU77"/>
<dbReference type="EMBL" id="MLJW01001210">
    <property type="protein sequence ID" value="OIQ79453.1"/>
    <property type="molecule type" value="Genomic_DNA"/>
</dbReference>
<organism evidence="2">
    <name type="scientific">mine drainage metagenome</name>
    <dbReference type="NCBI Taxonomy" id="410659"/>
    <lineage>
        <taxon>unclassified sequences</taxon>
        <taxon>metagenomes</taxon>
        <taxon>ecological metagenomes</taxon>
    </lineage>
</organism>
<dbReference type="InterPro" id="IPR007780">
    <property type="entry name" value="NAD_Glu_DH_bac"/>
</dbReference>
<comment type="caution">
    <text evidence="2">The sequence shown here is derived from an EMBL/GenBank/DDBJ whole genome shotgun (WGS) entry which is preliminary data.</text>
</comment>
<feature type="domain" description="NAD-glutamate dehydrogenase catalytic" evidence="1">
    <location>
        <begin position="1"/>
        <end position="204"/>
    </location>
</feature>
<evidence type="ECO:0000313" key="2">
    <source>
        <dbReference type="EMBL" id="OIQ79453.1"/>
    </source>
</evidence>
<dbReference type="GO" id="GO:0004352">
    <property type="term" value="F:glutamate dehydrogenase (NAD+) activity"/>
    <property type="evidence" value="ECO:0007669"/>
    <property type="project" value="UniProtKB-EC"/>
</dbReference>
<dbReference type="Gene3D" id="3.40.50.1820">
    <property type="entry name" value="alpha/beta hydrolase"/>
    <property type="match status" value="1"/>
</dbReference>
<keyword evidence="2" id="KW-0560">Oxidoreductase</keyword>
<proteinExistence type="predicted"/>
<dbReference type="PANTHER" id="PTHR43403">
    <property type="entry name" value="NAD-SPECIFIC GLUTAMATE DEHYDROGENASE"/>
    <property type="match status" value="1"/>
</dbReference>
<accession>A0A1J5QU77</accession>
<dbReference type="GO" id="GO:0006538">
    <property type="term" value="P:L-glutamate catabolic process"/>
    <property type="evidence" value="ECO:0007669"/>
    <property type="project" value="InterPro"/>
</dbReference>
<reference evidence="2" key="1">
    <citation type="submission" date="2016-10" db="EMBL/GenBank/DDBJ databases">
        <title>Sequence of Gallionella enrichment culture.</title>
        <authorList>
            <person name="Poehlein A."/>
            <person name="Muehling M."/>
            <person name="Daniel R."/>
        </authorList>
    </citation>
    <scope>NUCLEOTIDE SEQUENCE</scope>
</reference>
<dbReference type="InterPro" id="IPR036291">
    <property type="entry name" value="NAD(P)-bd_dom_sf"/>
</dbReference>
<dbReference type="InterPro" id="IPR029058">
    <property type="entry name" value="AB_hydrolase_fold"/>
</dbReference>
<dbReference type="SUPFAM" id="SSF51735">
    <property type="entry name" value="NAD(P)-binding Rossmann-fold domains"/>
    <property type="match status" value="1"/>
</dbReference>
<gene>
    <name evidence="2" type="primary">gdh_6</name>
    <name evidence="2" type="ORF">GALL_388050</name>
</gene>
<dbReference type="Pfam" id="PF05088">
    <property type="entry name" value="Bac_GDH_CD"/>
    <property type="match status" value="1"/>
</dbReference>
<dbReference type="GO" id="GO:0004069">
    <property type="term" value="F:L-aspartate:2-oxoglutarate aminotransferase activity"/>
    <property type="evidence" value="ECO:0007669"/>
    <property type="project" value="InterPro"/>
</dbReference>
<protein>
    <submittedName>
        <fullName evidence="2">NAD-specific glutamate dehydrogenase</fullName>
        <ecNumber evidence="2">1.4.1.2</ecNumber>
    </submittedName>
</protein>
<evidence type="ECO:0000259" key="1">
    <source>
        <dbReference type="Pfam" id="PF05088"/>
    </source>
</evidence>
<dbReference type="SUPFAM" id="SSF53474">
    <property type="entry name" value="alpha/beta-Hydrolases"/>
    <property type="match status" value="1"/>
</dbReference>
<dbReference type="InterPro" id="IPR028971">
    <property type="entry name" value="NAD-GDH_cat"/>
</dbReference>
<sequence length="500" mass="51764">MAEGIACYRLFLSGMLDLTDNLVKNNVVPPASVVRHDGDDPYLVVAADKGTASFSDIANSVSADYGFWLGDAFASGGSVGYDHKKMGITARGAWESTKRHFRALGINTQTTAFKVVGIGDMSGDVFGNGMLLSEHIQLVAAFDHRHIFIDPTPDVARSFAERKRLFALPRSSWDDYDRSLISQGGAIYSRSAKSIRLTDAAQAIQTAYRAGPGSVIVQRVDHADGGRGWVVAIPGTQSMSLGAGSNPFDNRTNLAAMAGVADDSSALVAGALRSAGARAGEAVLLAGHSQGGMVAARLAGDPAFAATYRVRSVLTMGSPIGAMAVPATTQALAMENLSDSVPSIDGTPNPDAPNVTTVKRDLSASSDPRDVAAAGSLFGSHDLSVYLGTAAKADASDHPSITAWREAAAEVTGAPGDTVTTTVFQGTRVEPARAQVEQEVCRAGPVRPFPLGPLSPIVPRPFGPSSPTAPLAHVLPLATIPLAPTVPRLSGVGACPTPPC</sequence>
<dbReference type="EC" id="1.4.1.2" evidence="2"/>
<dbReference type="PANTHER" id="PTHR43403:SF1">
    <property type="entry name" value="NAD-SPECIFIC GLUTAMATE DEHYDROGENASE"/>
    <property type="match status" value="1"/>
</dbReference>